<dbReference type="AlphaFoldDB" id="A0A7V8SYL9"/>
<dbReference type="SUPFAM" id="SSF52540">
    <property type="entry name" value="P-loop containing nucleoside triphosphate hydrolases"/>
    <property type="match status" value="1"/>
</dbReference>
<dbReference type="Gene3D" id="3.40.50.300">
    <property type="entry name" value="P-loop containing nucleotide triphosphate hydrolases"/>
    <property type="match status" value="1"/>
</dbReference>
<dbReference type="GO" id="GO:0016887">
    <property type="term" value="F:ATP hydrolysis activity"/>
    <property type="evidence" value="ECO:0007669"/>
    <property type="project" value="InterPro"/>
</dbReference>
<keyword evidence="4" id="KW-1278">Translocase</keyword>
<feature type="domain" description="ABC transporter" evidence="6">
    <location>
        <begin position="25"/>
        <end position="267"/>
    </location>
</feature>
<evidence type="ECO:0000256" key="3">
    <source>
        <dbReference type="ARBA" id="ARBA00022840"/>
    </source>
</evidence>
<evidence type="ECO:0000256" key="2">
    <source>
        <dbReference type="ARBA" id="ARBA00022741"/>
    </source>
</evidence>
<evidence type="ECO:0000313" key="8">
    <source>
        <dbReference type="Proteomes" id="UP000567293"/>
    </source>
</evidence>
<dbReference type="Pfam" id="PF00005">
    <property type="entry name" value="ABC_tran"/>
    <property type="match status" value="1"/>
</dbReference>
<keyword evidence="1" id="KW-0813">Transport</keyword>
<dbReference type="PROSITE" id="PS50893">
    <property type="entry name" value="ABC_TRANSPORTER_2"/>
    <property type="match status" value="1"/>
</dbReference>
<accession>A0A7V8SYL9</accession>
<evidence type="ECO:0000259" key="6">
    <source>
        <dbReference type="PROSITE" id="PS50893"/>
    </source>
</evidence>
<dbReference type="Proteomes" id="UP000567293">
    <property type="component" value="Unassembled WGS sequence"/>
</dbReference>
<sequence>MSPSRGSAAPRTPPESARLGTEIRLAVEQVSYAYSANPTQAPLFTLEATSFQARPGEIVAILGPNASGKSTLLQLIAGVLAPLSGRVLLNGSVIHSLSPRARAQRIAMVQQESRLLFPARVWQFVLQGRHAHGGSLRFESRDDIVIAQNALLQVGAAELRDRWMDQLSGGEKQRVVLARALAQRPLLLLLDEPTLHLDIGSQVGLLDALRRLCAHHHYTVIVVTHELNLAAEYADQILLMHSGRCLRVGPPAAIYKRELLEQVFQVPLKVEMRGHGRPRVTILSDS</sequence>
<comment type="function">
    <text evidence="5">Part of the ABC transporter complex HmuTUV involved in hemin import. Responsible for energy coupling to the transport system.</text>
</comment>
<evidence type="ECO:0000256" key="4">
    <source>
        <dbReference type="ARBA" id="ARBA00022967"/>
    </source>
</evidence>
<dbReference type="InterPro" id="IPR017871">
    <property type="entry name" value="ABC_transporter-like_CS"/>
</dbReference>
<comment type="caution">
    <text evidence="7">The sequence shown here is derived from an EMBL/GenBank/DDBJ whole genome shotgun (WGS) entry which is preliminary data.</text>
</comment>
<dbReference type="PANTHER" id="PTHR42794">
    <property type="entry name" value="HEMIN IMPORT ATP-BINDING PROTEIN HMUV"/>
    <property type="match status" value="1"/>
</dbReference>
<gene>
    <name evidence="7" type="ORF">HRJ53_17865</name>
</gene>
<proteinExistence type="predicted"/>
<keyword evidence="2" id="KW-0547">Nucleotide-binding</keyword>
<evidence type="ECO:0000256" key="1">
    <source>
        <dbReference type="ARBA" id="ARBA00022448"/>
    </source>
</evidence>
<evidence type="ECO:0000256" key="5">
    <source>
        <dbReference type="ARBA" id="ARBA00037066"/>
    </source>
</evidence>
<evidence type="ECO:0000313" key="7">
    <source>
        <dbReference type="EMBL" id="MBA0086852.1"/>
    </source>
</evidence>
<dbReference type="FunFam" id="3.40.50.300:FF:000134">
    <property type="entry name" value="Iron-enterobactin ABC transporter ATP-binding protein"/>
    <property type="match status" value="1"/>
</dbReference>
<dbReference type="PROSITE" id="PS00211">
    <property type="entry name" value="ABC_TRANSPORTER_1"/>
    <property type="match status" value="1"/>
</dbReference>
<dbReference type="SMART" id="SM00382">
    <property type="entry name" value="AAA"/>
    <property type="match status" value="1"/>
</dbReference>
<dbReference type="InterPro" id="IPR003593">
    <property type="entry name" value="AAA+_ATPase"/>
</dbReference>
<dbReference type="EMBL" id="JACDQQ010001706">
    <property type="protein sequence ID" value="MBA0086852.1"/>
    <property type="molecule type" value="Genomic_DNA"/>
</dbReference>
<reference evidence="7" key="1">
    <citation type="submission" date="2020-06" db="EMBL/GenBank/DDBJ databases">
        <title>Legume-microbial interactions unlock mineral nutrients during tropical forest succession.</title>
        <authorList>
            <person name="Epihov D.Z."/>
        </authorList>
    </citation>
    <scope>NUCLEOTIDE SEQUENCE [LARGE SCALE GENOMIC DNA]</scope>
    <source>
        <strain evidence="7">Pan2503</strain>
    </source>
</reference>
<dbReference type="CDD" id="cd03214">
    <property type="entry name" value="ABC_Iron-Siderophores_B12_Hemin"/>
    <property type="match status" value="1"/>
</dbReference>
<organism evidence="7 8">
    <name type="scientific">Candidatus Acidiferrum panamense</name>
    <dbReference type="NCBI Taxonomy" id="2741543"/>
    <lineage>
        <taxon>Bacteria</taxon>
        <taxon>Pseudomonadati</taxon>
        <taxon>Acidobacteriota</taxon>
        <taxon>Terriglobia</taxon>
        <taxon>Candidatus Acidiferrales</taxon>
        <taxon>Candidatus Acidiferrum</taxon>
    </lineage>
</organism>
<keyword evidence="8" id="KW-1185">Reference proteome</keyword>
<dbReference type="InterPro" id="IPR003439">
    <property type="entry name" value="ABC_transporter-like_ATP-bd"/>
</dbReference>
<protein>
    <submittedName>
        <fullName evidence="7">ABC transporter ATP-binding protein</fullName>
    </submittedName>
</protein>
<name>A0A7V8SYL9_9BACT</name>
<dbReference type="GO" id="GO:0005524">
    <property type="term" value="F:ATP binding"/>
    <property type="evidence" value="ECO:0007669"/>
    <property type="project" value="UniProtKB-KW"/>
</dbReference>
<dbReference type="InterPro" id="IPR027417">
    <property type="entry name" value="P-loop_NTPase"/>
</dbReference>
<dbReference type="PANTHER" id="PTHR42794:SF1">
    <property type="entry name" value="HEMIN IMPORT ATP-BINDING PROTEIN HMUV"/>
    <property type="match status" value="1"/>
</dbReference>
<keyword evidence="3 7" id="KW-0067">ATP-binding</keyword>